<feature type="region of interest" description="Disordered" evidence="5">
    <location>
        <begin position="155"/>
        <end position="175"/>
    </location>
</feature>
<evidence type="ECO:0000256" key="3">
    <source>
        <dbReference type="ARBA" id="ARBA00022833"/>
    </source>
</evidence>
<reference evidence="7" key="1">
    <citation type="submission" date="2021-01" db="UniProtKB">
        <authorList>
            <consortium name="EnsemblPlants"/>
        </authorList>
    </citation>
    <scope>IDENTIFICATION</scope>
</reference>
<feature type="domain" description="EF-hand" evidence="6">
    <location>
        <begin position="18"/>
        <end position="53"/>
    </location>
</feature>
<evidence type="ECO:0000313" key="7">
    <source>
        <dbReference type="EnsemblPlants" id="Kaladp0058s0487.1.v1.1.CDS.1"/>
    </source>
</evidence>
<keyword evidence="3" id="KW-0862">Zinc</keyword>
<evidence type="ECO:0000256" key="4">
    <source>
        <dbReference type="ARBA" id="ARBA00022837"/>
    </source>
</evidence>
<evidence type="ECO:0000256" key="2">
    <source>
        <dbReference type="ARBA" id="ARBA00022771"/>
    </source>
</evidence>
<dbReference type="CDD" id="cd00051">
    <property type="entry name" value="EFh"/>
    <property type="match status" value="1"/>
</dbReference>
<dbReference type="Gramene" id="Kaladp0058s0487.1.v1.1">
    <property type="protein sequence ID" value="Kaladp0058s0487.1.v1.1.CDS.1"/>
    <property type="gene ID" value="Kaladp0058s0487.v1.1"/>
</dbReference>
<dbReference type="GO" id="GO:0008270">
    <property type="term" value="F:zinc ion binding"/>
    <property type="evidence" value="ECO:0007669"/>
    <property type="project" value="UniProtKB-KW"/>
</dbReference>
<evidence type="ECO:0000256" key="1">
    <source>
        <dbReference type="ARBA" id="ARBA00022723"/>
    </source>
</evidence>
<evidence type="ECO:0000256" key="5">
    <source>
        <dbReference type="SAM" id="MobiDB-lite"/>
    </source>
</evidence>
<dbReference type="GO" id="GO:0005509">
    <property type="term" value="F:calcium ion binding"/>
    <property type="evidence" value="ECO:0007669"/>
    <property type="project" value="InterPro"/>
</dbReference>
<dbReference type="Pfam" id="PF13499">
    <property type="entry name" value="EF-hand_7"/>
    <property type="match status" value="1"/>
</dbReference>
<dbReference type="SUPFAM" id="SSF47473">
    <property type="entry name" value="EF-hand"/>
    <property type="match status" value="1"/>
</dbReference>
<evidence type="ECO:0000259" key="6">
    <source>
        <dbReference type="PROSITE" id="PS50222"/>
    </source>
</evidence>
<evidence type="ECO:0000313" key="8">
    <source>
        <dbReference type="Proteomes" id="UP000594263"/>
    </source>
</evidence>
<protein>
    <recommendedName>
        <fullName evidence="6">EF-hand domain-containing protein</fullName>
    </recommendedName>
</protein>
<organism evidence="7 8">
    <name type="scientific">Kalanchoe fedtschenkoi</name>
    <name type="common">Lavender scallops</name>
    <name type="synonym">South American air plant</name>
    <dbReference type="NCBI Taxonomy" id="63787"/>
    <lineage>
        <taxon>Eukaryota</taxon>
        <taxon>Viridiplantae</taxon>
        <taxon>Streptophyta</taxon>
        <taxon>Embryophyta</taxon>
        <taxon>Tracheophyta</taxon>
        <taxon>Spermatophyta</taxon>
        <taxon>Magnoliopsida</taxon>
        <taxon>eudicotyledons</taxon>
        <taxon>Gunneridae</taxon>
        <taxon>Pentapetalae</taxon>
        <taxon>Saxifragales</taxon>
        <taxon>Crassulaceae</taxon>
        <taxon>Kalanchoe</taxon>
    </lineage>
</organism>
<dbReference type="OMA" id="RCKIFIT"/>
<proteinExistence type="predicted"/>
<dbReference type="PROSITE" id="PS50222">
    <property type="entry name" value="EF_HAND_2"/>
    <property type="match status" value="2"/>
</dbReference>
<dbReference type="Proteomes" id="UP000594263">
    <property type="component" value="Unplaced"/>
</dbReference>
<name>A0A7N0U9T6_KALFE</name>
<dbReference type="InterPro" id="IPR018247">
    <property type="entry name" value="EF_Hand_1_Ca_BS"/>
</dbReference>
<dbReference type="Gene3D" id="3.30.60.90">
    <property type="match status" value="1"/>
</dbReference>
<keyword evidence="4" id="KW-0106">Calcium</keyword>
<sequence>MEEFRAEALEYYNNSSTQVKDLAIKFFNYLDSDDDSTIRVAEFAAFIRGNRFLSRMLINDQELFASMDRNGNGNLDFNEFITFFFMVFATCECDGCGKKLKGQQHLTCTTCFAQGSETFDLCSTCFSSRNYAHQHTEFQSFETLMFQSIAQVHQDSSDKGDKSQSTKERGVCHTV</sequence>
<dbReference type="InterPro" id="IPR043145">
    <property type="entry name" value="Znf_ZZ_sf"/>
</dbReference>
<feature type="domain" description="EF-hand" evidence="6">
    <location>
        <begin position="61"/>
        <end position="90"/>
    </location>
</feature>
<dbReference type="InterPro" id="IPR002048">
    <property type="entry name" value="EF_hand_dom"/>
</dbReference>
<dbReference type="EnsemblPlants" id="Kaladp0058s0487.1.v1.1">
    <property type="protein sequence ID" value="Kaladp0058s0487.1.v1.1.CDS.1"/>
    <property type="gene ID" value="Kaladp0058s0487.v1.1"/>
</dbReference>
<dbReference type="AlphaFoldDB" id="A0A7N0U9T6"/>
<dbReference type="SUPFAM" id="SSF57850">
    <property type="entry name" value="RING/U-box"/>
    <property type="match status" value="1"/>
</dbReference>
<dbReference type="PROSITE" id="PS00018">
    <property type="entry name" value="EF_HAND_1"/>
    <property type="match status" value="1"/>
</dbReference>
<keyword evidence="2" id="KW-0863">Zinc-finger</keyword>
<dbReference type="Gene3D" id="1.10.238.10">
    <property type="entry name" value="EF-hand"/>
    <property type="match status" value="1"/>
</dbReference>
<dbReference type="InterPro" id="IPR011992">
    <property type="entry name" value="EF-hand-dom_pair"/>
</dbReference>
<keyword evidence="8" id="KW-1185">Reference proteome</keyword>
<keyword evidence="1" id="KW-0479">Metal-binding</keyword>
<accession>A0A7N0U9T6</accession>